<reference evidence="5" key="2">
    <citation type="submission" date="2018-01" db="EMBL/GenBank/DDBJ databases">
        <authorList>
            <person name="Gaut B.S."/>
            <person name="Morton B.R."/>
            <person name="Clegg M.T."/>
            <person name="Duvall M.R."/>
        </authorList>
    </citation>
    <scope>NUCLEOTIDE SEQUENCE</scope>
    <source>
        <strain evidence="5">Lactobacillus helveticus</strain>
    </source>
</reference>
<evidence type="ECO:0000313" key="4">
    <source>
        <dbReference type="EMBL" id="NRO35472.1"/>
    </source>
</evidence>
<proteinExistence type="predicted"/>
<evidence type="ECO:0000313" key="2">
    <source>
        <dbReference type="EMBL" id="GFP13278.1"/>
    </source>
</evidence>
<accession>A0A2X0PJ96</accession>
<reference evidence="2" key="4">
    <citation type="submission" date="2020-07" db="EMBL/GenBank/DDBJ databases">
        <title>Draft genome sequence of Lactobacillus helveticus strain JCM 1062.</title>
        <authorList>
            <person name="Endo A."/>
            <person name="Maeno S."/>
            <person name="Kido Y."/>
        </authorList>
    </citation>
    <scope>NUCLEOTIDE SEQUENCE</scope>
    <source>
        <strain evidence="2">JCM 1062</strain>
    </source>
</reference>
<dbReference type="EMBL" id="WCHB01000069">
    <property type="protein sequence ID" value="NRO35472.1"/>
    <property type="molecule type" value="Genomic_DNA"/>
</dbReference>
<sequence>MLEQQPIVALNHPLVSKKPDQSHNDLLLSLNKNDLELTLYSSLDPKLVAKILKRVVL</sequence>
<protein>
    <submittedName>
        <fullName evidence="5">Uncharacterized protein</fullName>
    </submittedName>
</protein>
<evidence type="ECO:0000313" key="3">
    <source>
        <dbReference type="EMBL" id="NRN92377.1"/>
    </source>
</evidence>
<dbReference type="EMBL" id="CP017982">
    <property type="protein sequence ID" value="AYE61052.1"/>
    <property type="molecule type" value="Genomic_DNA"/>
</dbReference>
<dbReference type="Proteomes" id="UP000651333">
    <property type="component" value="Unassembled WGS sequence"/>
</dbReference>
<reference evidence="1 6" key="1">
    <citation type="submission" date="2016-10" db="EMBL/GenBank/DDBJ databases">
        <title>Complete genomic sequencing of Lactobacillus helveticus LH99 and comparative genome analysis.</title>
        <authorList>
            <person name="Li N."/>
            <person name="You C."/>
            <person name="Liu Z."/>
        </authorList>
    </citation>
    <scope>NUCLEOTIDE SEQUENCE [LARGE SCALE GENOMIC DNA]</scope>
    <source>
        <strain evidence="1 6">LH99</strain>
    </source>
</reference>
<evidence type="ECO:0000313" key="1">
    <source>
        <dbReference type="EMBL" id="AYE61052.1"/>
    </source>
</evidence>
<dbReference type="Proteomes" id="UP000601587">
    <property type="component" value="Unassembled WGS sequence"/>
</dbReference>
<organism evidence="5">
    <name type="scientific">Lactobacillus helveticus</name>
    <name type="common">Lactobacillus suntoryeus</name>
    <dbReference type="NCBI Taxonomy" id="1587"/>
    <lineage>
        <taxon>Bacteria</taxon>
        <taxon>Bacillati</taxon>
        <taxon>Bacillota</taxon>
        <taxon>Bacilli</taxon>
        <taxon>Lactobacillales</taxon>
        <taxon>Lactobacillaceae</taxon>
        <taxon>Lactobacillus</taxon>
    </lineage>
</organism>
<name>A0A2X0PJ96_LACHE</name>
<dbReference type="AlphaFoldDB" id="A0A2X0PJ96"/>
<dbReference type="Proteomes" id="UP000267794">
    <property type="component" value="Chromosome"/>
</dbReference>
<evidence type="ECO:0000313" key="6">
    <source>
        <dbReference type="Proteomes" id="UP000267794"/>
    </source>
</evidence>
<evidence type="ECO:0000313" key="5">
    <source>
        <dbReference type="EMBL" id="SPB26641.1"/>
    </source>
</evidence>
<dbReference type="EMBL" id="OGTV01000100">
    <property type="protein sequence ID" value="SPB26641.1"/>
    <property type="molecule type" value="Genomic_DNA"/>
</dbReference>
<dbReference type="Proteomes" id="UP000630086">
    <property type="component" value="Unassembled WGS sequence"/>
</dbReference>
<dbReference type="RefSeq" id="WP_003627230.1">
    <property type="nucleotide sequence ID" value="NZ_AP023028.1"/>
</dbReference>
<dbReference type="EMBL" id="WCGB01000065">
    <property type="protein sequence ID" value="NRN92377.1"/>
    <property type="molecule type" value="Genomic_DNA"/>
</dbReference>
<gene>
    <name evidence="1" type="ORF">BC335_0528</name>
    <name evidence="5" type="ORF">BDKNPLJD_01979</name>
    <name evidence="4" type="ORF">IMAU30003_01722</name>
    <name evidence="3" type="ORF">IMAU50013_01943</name>
    <name evidence="2" type="ORF">LHEJCM1062_11500</name>
</gene>
<reference evidence="3" key="3">
    <citation type="submission" date="2019-09" db="EMBL/GenBank/DDBJ databases">
        <title>Comparative genomic analysis of Lactobacillus helveticus.</title>
        <authorList>
            <person name="Zhang H."/>
            <person name="Chen Y."/>
            <person name="Zhong Z."/>
        </authorList>
    </citation>
    <scope>NUCLEOTIDE SEQUENCE</scope>
    <source>
        <strain evidence="4">IMAU30003</strain>
        <strain evidence="3">IMAU50013</strain>
    </source>
</reference>
<dbReference type="EMBL" id="BLYV01000250">
    <property type="protein sequence ID" value="GFP13278.1"/>
    <property type="molecule type" value="Genomic_DNA"/>
</dbReference>